<evidence type="ECO:0000313" key="4">
    <source>
        <dbReference type="Proteomes" id="UP000800094"/>
    </source>
</evidence>
<accession>A0A6A6I9X6</accession>
<reference evidence="3" key="1">
    <citation type="journal article" date="2020" name="Stud. Mycol.">
        <title>101 Dothideomycetes genomes: a test case for predicting lifestyles and emergence of pathogens.</title>
        <authorList>
            <person name="Haridas S."/>
            <person name="Albert R."/>
            <person name="Binder M."/>
            <person name="Bloem J."/>
            <person name="Labutti K."/>
            <person name="Salamov A."/>
            <person name="Andreopoulos B."/>
            <person name="Baker S."/>
            <person name="Barry K."/>
            <person name="Bills G."/>
            <person name="Bluhm B."/>
            <person name="Cannon C."/>
            <person name="Castanera R."/>
            <person name="Culley D."/>
            <person name="Daum C."/>
            <person name="Ezra D."/>
            <person name="Gonzalez J."/>
            <person name="Henrissat B."/>
            <person name="Kuo A."/>
            <person name="Liang C."/>
            <person name="Lipzen A."/>
            <person name="Lutzoni F."/>
            <person name="Magnuson J."/>
            <person name="Mondo S."/>
            <person name="Nolan M."/>
            <person name="Ohm R."/>
            <person name="Pangilinan J."/>
            <person name="Park H.-J."/>
            <person name="Ramirez L."/>
            <person name="Alfaro M."/>
            <person name="Sun H."/>
            <person name="Tritt A."/>
            <person name="Yoshinaga Y."/>
            <person name="Zwiers L.-H."/>
            <person name="Turgeon B."/>
            <person name="Goodwin S."/>
            <person name="Spatafora J."/>
            <person name="Crous P."/>
            <person name="Grigoriev I."/>
        </authorList>
    </citation>
    <scope>NUCLEOTIDE SEQUENCE</scope>
    <source>
        <strain evidence="3">CBS 122368</strain>
    </source>
</reference>
<dbReference type="OrthoDB" id="4505928at2759"/>
<dbReference type="Gene3D" id="1.20.5.170">
    <property type="match status" value="1"/>
</dbReference>
<feature type="compositionally biased region" description="Polar residues" evidence="2">
    <location>
        <begin position="105"/>
        <end position="117"/>
    </location>
</feature>
<keyword evidence="1" id="KW-0175">Coiled coil</keyword>
<organism evidence="3 4">
    <name type="scientific">Trematosphaeria pertusa</name>
    <dbReference type="NCBI Taxonomy" id="390896"/>
    <lineage>
        <taxon>Eukaryota</taxon>
        <taxon>Fungi</taxon>
        <taxon>Dikarya</taxon>
        <taxon>Ascomycota</taxon>
        <taxon>Pezizomycotina</taxon>
        <taxon>Dothideomycetes</taxon>
        <taxon>Pleosporomycetidae</taxon>
        <taxon>Pleosporales</taxon>
        <taxon>Massarineae</taxon>
        <taxon>Trematosphaeriaceae</taxon>
        <taxon>Trematosphaeria</taxon>
    </lineage>
</organism>
<sequence length="270" mass="29224">MPSPTAIVTSPTSSSGCESLNAGRKTRVTAEHTLNRVRENQRRHRARRKDYIASLEQKLAEAEKQLAEARAELAAVKAERDACVSASKSVESDAARDIRAEDITLQGTNGAAPNQQADLLLPPPPPLEHPDVPDLSFLGPFYIPDPLNLSPTSTSPLSLADLQLQLPDPIDLAPGPPPCCKDSPSAAPPEDPTDPECTSCKTRPAPAPSESTTLCAQAYVLIQQQNFRAIDPATIRLWLYQGFRRAQRQGEGCRVENGALFRLLDYISGV</sequence>
<dbReference type="Proteomes" id="UP000800094">
    <property type="component" value="Unassembled WGS sequence"/>
</dbReference>
<name>A0A6A6I9X6_9PLEO</name>
<feature type="compositionally biased region" description="Polar residues" evidence="2">
    <location>
        <begin position="1"/>
        <end position="18"/>
    </location>
</feature>
<dbReference type="CDD" id="cd14688">
    <property type="entry name" value="bZIP_YAP"/>
    <property type="match status" value="1"/>
</dbReference>
<dbReference type="PANTHER" id="PTHR42070:SF1">
    <property type="entry name" value="FILAMENT ASSOCIATED PROTEIN, PUTATIVE (AFU_ORTHOLOGUE AFUA_8G06630)-RELATED"/>
    <property type="match status" value="1"/>
</dbReference>
<evidence type="ECO:0008006" key="5">
    <source>
        <dbReference type="Google" id="ProtNLM"/>
    </source>
</evidence>
<evidence type="ECO:0000313" key="3">
    <source>
        <dbReference type="EMBL" id="KAF2247374.1"/>
    </source>
</evidence>
<gene>
    <name evidence="3" type="ORF">BU26DRAFT_520551</name>
</gene>
<keyword evidence="4" id="KW-1185">Reference proteome</keyword>
<dbReference type="RefSeq" id="XP_033682378.1">
    <property type="nucleotide sequence ID" value="XM_033829312.1"/>
</dbReference>
<dbReference type="PANTHER" id="PTHR42070">
    <property type="entry name" value="FILAMENT ASSOCIATED PROTEIN, PUTATIVE (AFU_ORTHOLOGUE AFUA_8G06630)-RELATED"/>
    <property type="match status" value="1"/>
</dbReference>
<feature type="region of interest" description="Disordered" evidence="2">
    <location>
        <begin position="171"/>
        <end position="209"/>
    </location>
</feature>
<feature type="region of interest" description="Disordered" evidence="2">
    <location>
        <begin position="1"/>
        <end position="33"/>
    </location>
</feature>
<evidence type="ECO:0000256" key="1">
    <source>
        <dbReference type="SAM" id="Coils"/>
    </source>
</evidence>
<feature type="region of interest" description="Disordered" evidence="2">
    <location>
        <begin position="101"/>
        <end position="133"/>
    </location>
</feature>
<protein>
    <recommendedName>
        <fullName evidence="5">BZIP domain-containing protein</fullName>
    </recommendedName>
</protein>
<dbReference type="GeneID" id="54582642"/>
<dbReference type="EMBL" id="ML987197">
    <property type="protein sequence ID" value="KAF2247374.1"/>
    <property type="molecule type" value="Genomic_DNA"/>
</dbReference>
<evidence type="ECO:0000256" key="2">
    <source>
        <dbReference type="SAM" id="MobiDB-lite"/>
    </source>
</evidence>
<feature type="coiled-coil region" evidence="1">
    <location>
        <begin position="45"/>
        <end position="79"/>
    </location>
</feature>
<dbReference type="AlphaFoldDB" id="A0A6A6I9X6"/>
<proteinExistence type="predicted"/>